<feature type="region of interest" description="Disordered" evidence="12">
    <location>
        <begin position="962"/>
        <end position="984"/>
    </location>
</feature>
<dbReference type="InterPro" id="IPR017441">
    <property type="entry name" value="Protein_kinase_ATP_BS"/>
</dbReference>
<evidence type="ECO:0000256" key="9">
    <source>
        <dbReference type="ARBA" id="ARBA00047899"/>
    </source>
</evidence>
<dbReference type="PROSITE" id="PS50011">
    <property type="entry name" value="PROTEIN_KINASE_DOM"/>
    <property type="match status" value="2"/>
</dbReference>
<dbReference type="PROSITE" id="PS00108">
    <property type="entry name" value="PROTEIN_KINASE_ST"/>
    <property type="match status" value="2"/>
</dbReference>
<evidence type="ECO:0000256" key="4">
    <source>
        <dbReference type="ARBA" id="ARBA00022527"/>
    </source>
</evidence>
<dbReference type="SUPFAM" id="SSF55073">
    <property type="entry name" value="Nucleotide cyclase"/>
    <property type="match status" value="1"/>
</dbReference>
<evidence type="ECO:0000256" key="3">
    <source>
        <dbReference type="ARBA" id="ARBA00012513"/>
    </source>
</evidence>
<dbReference type="FunFam" id="3.30.200.20:FF:000060">
    <property type="entry name" value="Serine/threonine-protein kinase isoform 1"/>
    <property type="match status" value="1"/>
</dbReference>
<dbReference type="GO" id="GO:0016020">
    <property type="term" value="C:membrane"/>
    <property type="evidence" value="ECO:0007669"/>
    <property type="project" value="UniProtKB-SubCell"/>
</dbReference>
<dbReference type="RefSeq" id="XP_004335842.1">
    <property type="nucleotide sequence ID" value="XM_004335794.1"/>
</dbReference>
<evidence type="ECO:0000256" key="14">
    <source>
        <dbReference type="SAM" id="SignalP"/>
    </source>
</evidence>
<dbReference type="Gene3D" id="3.30.70.1230">
    <property type="entry name" value="Nucleotide cyclase"/>
    <property type="match status" value="1"/>
</dbReference>
<keyword evidence="7 17" id="KW-0418">Kinase</keyword>
<dbReference type="InterPro" id="IPR001245">
    <property type="entry name" value="Ser-Thr/Tyr_kinase_cat_dom"/>
</dbReference>
<dbReference type="EC" id="2.7.11.1" evidence="3"/>
<keyword evidence="5" id="KW-0808">Transferase</keyword>
<feature type="domain" description="Protein kinase" evidence="15">
    <location>
        <begin position="1263"/>
        <end position="1516"/>
    </location>
</feature>
<evidence type="ECO:0000256" key="6">
    <source>
        <dbReference type="ARBA" id="ARBA00022741"/>
    </source>
</evidence>
<feature type="compositionally biased region" description="Low complexity" evidence="12">
    <location>
        <begin position="962"/>
        <end position="976"/>
    </location>
</feature>
<dbReference type="SMART" id="SM00044">
    <property type="entry name" value="CYCc"/>
    <property type="match status" value="1"/>
</dbReference>
<dbReference type="SUPFAM" id="SSF53850">
    <property type="entry name" value="Periplasmic binding protein-like II"/>
    <property type="match status" value="2"/>
</dbReference>
<dbReference type="InterPro" id="IPR000719">
    <property type="entry name" value="Prot_kinase_dom"/>
</dbReference>
<dbReference type="STRING" id="1257118.L8GLW6"/>
<dbReference type="SMART" id="SM00220">
    <property type="entry name" value="S_TKc"/>
    <property type="match status" value="2"/>
</dbReference>
<evidence type="ECO:0000256" key="1">
    <source>
        <dbReference type="ARBA" id="ARBA00004167"/>
    </source>
</evidence>
<dbReference type="Pfam" id="PF07714">
    <property type="entry name" value="PK_Tyr_Ser-Thr"/>
    <property type="match status" value="2"/>
</dbReference>
<evidence type="ECO:0000259" key="15">
    <source>
        <dbReference type="PROSITE" id="PS50011"/>
    </source>
</evidence>
<keyword evidence="13" id="KW-1133">Transmembrane helix</keyword>
<evidence type="ECO:0000313" key="17">
    <source>
        <dbReference type="EMBL" id="ELR13829.1"/>
    </source>
</evidence>
<feature type="chain" id="PRO_5003989874" description="non-specific serine/threonine protein kinase" evidence="14">
    <location>
        <begin position="25"/>
        <end position="1525"/>
    </location>
</feature>
<dbReference type="CDD" id="cd13999">
    <property type="entry name" value="STKc_MAP3K-like"/>
    <property type="match status" value="2"/>
</dbReference>
<evidence type="ECO:0000256" key="2">
    <source>
        <dbReference type="ARBA" id="ARBA00005843"/>
    </source>
</evidence>
<proteinExistence type="inferred from homology"/>
<evidence type="ECO:0000256" key="11">
    <source>
        <dbReference type="PROSITE-ProRule" id="PRU10141"/>
    </source>
</evidence>
<dbReference type="OrthoDB" id="4062651at2759"/>
<reference evidence="17 18" key="1">
    <citation type="journal article" date="2013" name="Genome Biol.">
        <title>Genome of Acanthamoeba castellanii highlights extensive lateral gene transfer and early evolution of tyrosine kinase signaling.</title>
        <authorList>
            <person name="Clarke M."/>
            <person name="Lohan A.J."/>
            <person name="Liu B."/>
            <person name="Lagkouvardos I."/>
            <person name="Roy S."/>
            <person name="Zafar N."/>
            <person name="Bertelli C."/>
            <person name="Schilde C."/>
            <person name="Kianianmomeni A."/>
            <person name="Burglin T.R."/>
            <person name="Frech C."/>
            <person name="Turcotte B."/>
            <person name="Kopec K.O."/>
            <person name="Synnott J.M."/>
            <person name="Choo C."/>
            <person name="Paponov I."/>
            <person name="Finkler A."/>
            <person name="Soon Heng Tan C."/>
            <person name="Hutchins A.P."/>
            <person name="Weinmeier T."/>
            <person name="Rattei T."/>
            <person name="Chu J.S."/>
            <person name="Gimenez G."/>
            <person name="Irimia M."/>
            <person name="Rigden D.J."/>
            <person name="Fitzpatrick D.A."/>
            <person name="Lorenzo-Morales J."/>
            <person name="Bateman A."/>
            <person name="Chiu C.H."/>
            <person name="Tang P."/>
            <person name="Hegemann P."/>
            <person name="Fromm H."/>
            <person name="Raoult D."/>
            <person name="Greub G."/>
            <person name="Miranda-Saavedra D."/>
            <person name="Chen N."/>
            <person name="Nash P."/>
            <person name="Ginger M.L."/>
            <person name="Horn M."/>
            <person name="Schaap P."/>
            <person name="Caler L."/>
            <person name="Loftus B."/>
        </authorList>
    </citation>
    <scope>NUCLEOTIDE SEQUENCE [LARGE SCALE GENOMIC DNA]</scope>
    <source>
        <strain evidence="17 18">Neff</strain>
    </source>
</reference>
<dbReference type="GO" id="GO:0004674">
    <property type="term" value="F:protein serine/threonine kinase activity"/>
    <property type="evidence" value="ECO:0007669"/>
    <property type="project" value="UniProtKB-KW"/>
</dbReference>
<dbReference type="InterPro" id="IPR008271">
    <property type="entry name" value="Ser/Thr_kinase_AS"/>
</dbReference>
<comment type="subcellular location">
    <subcellularLocation>
        <location evidence="1">Membrane</location>
        <topology evidence="1">Single-pass membrane protein</topology>
    </subcellularLocation>
</comment>
<dbReference type="Gene3D" id="3.40.190.10">
    <property type="entry name" value="Periplasmic binding protein-like II"/>
    <property type="match status" value="3"/>
</dbReference>
<feature type="binding site" evidence="11">
    <location>
        <position position="1291"/>
    </location>
    <ligand>
        <name>ATP</name>
        <dbReference type="ChEBI" id="CHEBI:30616"/>
    </ligand>
</feature>
<evidence type="ECO:0000256" key="5">
    <source>
        <dbReference type="ARBA" id="ARBA00022679"/>
    </source>
</evidence>
<keyword evidence="13" id="KW-0812">Transmembrane</keyword>
<dbReference type="PROSITE" id="PS00107">
    <property type="entry name" value="PROTEIN_KINASE_ATP"/>
    <property type="match status" value="1"/>
</dbReference>
<protein>
    <recommendedName>
        <fullName evidence="3">non-specific serine/threonine protein kinase</fullName>
        <ecNumber evidence="3">2.7.11.1</ecNumber>
    </recommendedName>
</protein>
<dbReference type="EMBL" id="KB008074">
    <property type="protein sequence ID" value="ELR13829.1"/>
    <property type="molecule type" value="Genomic_DNA"/>
</dbReference>
<evidence type="ECO:0000256" key="10">
    <source>
        <dbReference type="ARBA" id="ARBA00048679"/>
    </source>
</evidence>
<dbReference type="PRINTS" id="PR00109">
    <property type="entry name" value="TYRKINASE"/>
</dbReference>
<dbReference type="SUPFAM" id="SSF56112">
    <property type="entry name" value="Protein kinase-like (PK-like)"/>
    <property type="match status" value="2"/>
</dbReference>
<dbReference type="Pfam" id="PF00211">
    <property type="entry name" value="Guanylate_cyc"/>
    <property type="match status" value="1"/>
</dbReference>
<dbReference type="InterPro" id="IPR029787">
    <property type="entry name" value="Nucleotide_cyclase"/>
</dbReference>
<keyword evidence="8 11" id="KW-0067">ATP-binding</keyword>
<evidence type="ECO:0000259" key="16">
    <source>
        <dbReference type="PROSITE" id="PS50125"/>
    </source>
</evidence>
<dbReference type="CDD" id="cd07302">
    <property type="entry name" value="CHD"/>
    <property type="match status" value="1"/>
</dbReference>
<keyword evidence="6 11" id="KW-0547">Nucleotide-binding</keyword>
<keyword evidence="14" id="KW-0732">Signal</keyword>
<keyword evidence="18" id="KW-1185">Reference proteome</keyword>
<gene>
    <name evidence="17" type="ORF">ACA1_076820</name>
</gene>
<evidence type="ECO:0000256" key="13">
    <source>
        <dbReference type="SAM" id="Phobius"/>
    </source>
</evidence>
<feature type="transmembrane region" description="Helical" evidence="13">
    <location>
        <begin position="695"/>
        <end position="720"/>
    </location>
</feature>
<evidence type="ECO:0000313" key="18">
    <source>
        <dbReference type="Proteomes" id="UP000011083"/>
    </source>
</evidence>
<keyword evidence="13" id="KW-0472">Membrane</keyword>
<comment type="catalytic activity">
    <reaction evidence="9">
        <text>L-threonyl-[protein] + ATP = O-phospho-L-threonyl-[protein] + ADP + H(+)</text>
        <dbReference type="Rhea" id="RHEA:46608"/>
        <dbReference type="Rhea" id="RHEA-COMP:11060"/>
        <dbReference type="Rhea" id="RHEA-COMP:11605"/>
        <dbReference type="ChEBI" id="CHEBI:15378"/>
        <dbReference type="ChEBI" id="CHEBI:30013"/>
        <dbReference type="ChEBI" id="CHEBI:30616"/>
        <dbReference type="ChEBI" id="CHEBI:61977"/>
        <dbReference type="ChEBI" id="CHEBI:456216"/>
        <dbReference type="EC" id="2.7.11.1"/>
    </reaction>
</comment>
<feature type="signal peptide" evidence="14">
    <location>
        <begin position="1"/>
        <end position="24"/>
    </location>
</feature>
<dbReference type="Proteomes" id="UP000011083">
    <property type="component" value="Unassembled WGS sequence"/>
</dbReference>
<dbReference type="InterPro" id="IPR024370">
    <property type="entry name" value="PBP_domain"/>
</dbReference>
<dbReference type="Gene3D" id="3.30.200.20">
    <property type="entry name" value="Phosphorylase Kinase, domain 1"/>
    <property type="match status" value="1"/>
</dbReference>
<dbReference type="VEuPathDB" id="AmoebaDB:ACA1_076820"/>
<organism evidence="17 18">
    <name type="scientific">Acanthamoeba castellanii (strain ATCC 30010 / Neff)</name>
    <dbReference type="NCBI Taxonomy" id="1257118"/>
    <lineage>
        <taxon>Eukaryota</taxon>
        <taxon>Amoebozoa</taxon>
        <taxon>Discosea</taxon>
        <taxon>Longamoebia</taxon>
        <taxon>Centramoebida</taxon>
        <taxon>Acanthamoebidae</taxon>
        <taxon>Acanthamoeba</taxon>
    </lineage>
</organism>
<dbReference type="GeneID" id="14914330"/>
<evidence type="ECO:0000256" key="7">
    <source>
        <dbReference type="ARBA" id="ARBA00022777"/>
    </source>
</evidence>
<dbReference type="PROSITE" id="PS50125">
    <property type="entry name" value="GUANYLATE_CYCLASE_2"/>
    <property type="match status" value="1"/>
</dbReference>
<accession>L8GLW6</accession>
<dbReference type="Gene3D" id="2.10.25.10">
    <property type="entry name" value="Laminin"/>
    <property type="match status" value="1"/>
</dbReference>
<dbReference type="InterPro" id="IPR051681">
    <property type="entry name" value="Ser/Thr_Kinases-Pseudokinases"/>
</dbReference>
<dbReference type="Pfam" id="PF12849">
    <property type="entry name" value="PBP_like_2"/>
    <property type="match status" value="2"/>
</dbReference>
<comment type="catalytic activity">
    <reaction evidence="10">
        <text>L-seryl-[protein] + ATP = O-phospho-L-seryl-[protein] + ADP + H(+)</text>
        <dbReference type="Rhea" id="RHEA:17989"/>
        <dbReference type="Rhea" id="RHEA-COMP:9863"/>
        <dbReference type="Rhea" id="RHEA-COMP:11604"/>
        <dbReference type="ChEBI" id="CHEBI:15378"/>
        <dbReference type="ChEBI" id="CHEBI:29999"/>
        <dbReference type="ChEBI" id="CHEBI:30616"/>
        <dbReference type="ChEBI" id="CHEBI:83421"/>
        <dbReference type="ChEBI" id="CHEBI:456216"/>
        <dbReference type="EC" id="2.7.11.1"/>
    </reaction>
</comment>
<dbReference type="PANTHER" id="PTHR44329">
    <property type="entry name" value="SERINE/THREONINE-PROTEIN KINASE TNNI3K-RELATED"/>
    <property type="match status" value="1"/>
</dbReference>
<feature type="domain" description="Protein kinase" evidence="15">
    <location>
        <begin position="630"/>
        <end position="961"/>
    </location>
</feature>
<feature type="region of interest" description="Disordered" evidence="12">
    <location>
        <begin position="1206"/>
        <end position="1229"/>
    </location>
</feature>
<evidence type="ECO:0000256" key="12">
    <source>
        <dbReference type="SAM" id="MobiDB-lite"/>
    </source>
</evidence>
<sequence>MLYRSVSVWFVFALFVSQLHSGQATDLPGSGGPNAADIFNAWGYSYRFNVDDVRVLYTASTALESVLSYLAGDLSFTVGEVTLTQQQLEEYNGTEIPMVAGAVTVVYNLGSTISSSDPPLVLDRTTLVYIWLGVINQWDHPAITALNPALYAAGKLPSATITLVYNTQGYLDITNSFMNALGRMDATFGAVFAGVQNTYEYLPLAFPLWNGTAVGYAAPSDRIAHVQGNEYSMTYIAWNDARDLDLPSISLYNRAGKYVRPSLATIKSALSDYQNSSSFVVDISDGPGEQSWPLCHFMYILLSYNSSGASDCSQVDTLLRFIAWIQLNDNAGSVAEEKGFVPITSNIKKRIFDDLYKVTCKGKRSFSTAVLLGSGASSPVYPTWANDFGSSTFKLKYQTTTDESALGEILGQNLDFAAMSTAIDLTSLGDNDLASLPVVAHAVVPAYNLPNGASQPPLVFDLQTLADIWMGCITRWNHANITRLNPVNVTLPDHDIVVAYTATDAVQTLLFTSALSASVPAFATQLNLTGLSGSLVTDADEMARQIASTPYSFTMWSFPDFYYTRKIQIGSMVDVSGDIVRPDATALLTALSDYYASGSPQIGSQTSDAAIDVASRVGMVVGSDLSVIKSHILTVLSNVTCGNVLVGRLHGCVADGMICSDHGTCVANKCSCNNSRTGTYCDLVVSSSHDTLTTALAAVLVPGGVILFLLIVAVILFVLFGRRRRERNEWEIDLAELELGEQLGTGGHPNVVLFMAACTKKGSMCIVMELMALGSLHDFLNNDLVPAVPFALSVKLAYQAAKGMHFLHSSGIVHRDLKSLNLLLDTKWNIKVSDFGLTKFKAEMKRTQPNQLQGSLHWTAPEILNESDGVDYTLADVYSFGIILWELATREQPYQGMRQTTSLAPPAAIAVSVIRDNLRPHLPSNDGAMAPEFFQLMENCWHADPMIRPTFLEAMTRLASMQDDSSTRSSSSQGSSVKERGGLVGATIVGPPDGELTILFSDITRAASLWEFNASAMKEATLLHNQLLRSLLSKYRGYEVVFIKDKVSGEGSFCMAFQQPTDALEWCMEVQQELLKVEWPEGLLDHPGAVEEWGDTDDRVIFRGLRVRMGVHLGKPRMVRDAMTRRVEYIGSVVNAAARITSVTNGGQVLMSNAVYEKVCETELGREKNRVVPLGRLEMPDTADHKSTRLWELRVRGLEDRFLNGNLHRGHSNESETPATTSEEDGGDLMSEVEPMEDRMAFKEDNFLTSANLCRWVIDYKEIQLGKQVGMGSYGVVYRGRWKGVEVAVKKFMKQKLDERRMLEFRAEMAFLSELLHPSIVIFIGACVKRPNLCIVTEFARNGSLHTILHDHSMRLPWQQRLRMLRDAALGVHYLHSLSPCIVHRDLKPANLLVDENWNVKVADFGFARIKEENATMTRCGTPCWTAPEVIRGQKYSEKADVYSFAIVMWEVLTRKYPFQGRNFMGVSLDVMEGRRPPVPGDCPVVFSKIMRKAWQDTPEKRPAMSDILATLNHLIGDDASGVGA</sequence>
<dbReference type="Gene3D" id="1.10.510.10">
    <property type="entry name" value="Transferase(Phosphotransferase) domain 1"/>
    <property type="match status" value="2"/>
</dbReference>
<feature type="domain" description="Guanylate cyclase" evidence="16">
    <location>
        <begin position="997"/>
        <end position="1141"/>
    </location>
</feature>
<dbReference type="GO" id="GO:0035556">
    <property type="term" value="P:intracellular signal transduction"/>
    <property type="evidence" value="ECO:0007669"/>
    <property type="project" value="InterPro"/>
</dbReference>
<dbReference type="InterPro" id="IPR011009">
    <property type="entry name" value="Kinase-like_dom_sf"/>
</dbReference>
<dbReference type="GO" id="GO:0005524">
    <property type="term" value="F:ATP binding"/>
    <property type="evidence" value="ECO:0007669"/>
    <property type="project" value="UniProtKB-UniRule"/>
</dbReference>
<dbReference type="GO" id="GO:0009190">
    <property type="term" value="P:cyclic nucleotide biosynthetic process"/>
    <property type="evidence" value="ECO:0007669"/>
    <property type="project" value="InterPro"/>
</dbReference>
<comment type="similarity">
    <text evidence="2">Belongs to the protein kinase superfamily. TKL Ser/Thr protein kinase family.</text>
</comment>
<keyword evidence="4" id="KW-0723">Serine/threonine-protein kinase</keyword>
<dbReference type="PANTHER" id="PTHR44329:SF298">
    <property type="entry name" value="MIXED LINEAGE KINASE DOMAIN-LIKE PROTEIN"/>
    <property type="match status" value="1"/>
</dbReference>
<evidence type="ECO:0000256" key="8">
    <source>
        <dbReference type="ARBA" id="ARBA00022840"/>
    </source>
</evidence>
<name>L8GLW6_ACACF</name>
<dbReference type="InterPro" id="IPR001054">
    <property type="entry name" value="A/G_cyclase"/>
</dbReference>
<dbReference type="KEGG" id="acan:ACA1_076820"/>